<name>A0A538U018_UNCEI</name>
<protein>
    <recommendedName>
        <fullName evidence="3">Type II secretion system protein GspC N-terminal domain-containing protein</fullName>
    </recommendedName>
</protein>
<proteinExistence type="predicted"/>
<accession>A0A538U018</accession>
<sequence length="160" mass="17268">MNVDLRSLFTPLIALAILAVVGLQTADALQHSGAWHRSRRSSGPPPDPYARLEAQLAAPVSAVSIPALRDPFTYGPVSVVARPQVAPKPFVPPAPPKPVLTAILQGDNDPRALIRYEDRDYSVRPGSLFADFKVISISADQVVLDRGGQRLTLMRPTKGE</sequence>
<dbReference type="Proteomes" id="UP000319771">
    <property type="component" value="Unassembled WGS sequence"/>
</dbReference>
<gene>
    <name evidence="1" type="ORF">E6K81_15345</name>
</gene>
<comment type="caution">
    <text evidence="1">The sequence shown here is derived from an EMBL/GenBank/DDBJ whole genome shotgun (WGS) entry which is preliminary data.</text>
</comment>
<organism evidence="1 2">
    <name type="scientific">Eiseniibacteriota bacterium</name>
    <dbReference type="NCBI Taxonomy" id="2212470"/>
    <lineage>
        <taxon>Bacteria</taxon>
        <taxon>Candidatus Eiseniibacteriota</taxon>
    </lineage>
</organism>
<evidence type="ECO:0000313" key="2">
    <source>
        <dbReference type="Proteomes" id="UP000319771"/>
    </source>
</evidence>
<evidence type="ECO:0008006" key="3">
    <source>
        <dbReference type="Google" id="ProtNLM"/>
    </source>
</evidence>
<evidence type="ECO:0000313" key="1">
    <source>
        <dbReference type="EMBL" id="TMQ69244.1"/>
    </source>
</evidence>
<dbReference type="AlphaFoldDB" id="A0A538U018"/>
<dbReference type="EMBL" id="VBPB01000326">
    <property type="protein sequence ID" value="TMQ69244.1"/>
    <property type="molecule type" value="Genomic_DNA"/>
</dbReference>
<reference evidence="1 2" key="1">
    <citation type="journal article" date="2019" name="Nat. Microbiol.">
        <title>Mediterranean grassland soil C-N compound turnover is dependent on rainfall and depth, and is mediated by genomically divergent microorganisms.</title>
        <authorList>
            <person name="Diamond S."/>
            <person name="Andeer P.F."/>
            <person name="Li Z."/>
            <person name="Crits-Christoph A."/>
            <person name="Burstein D."/>
            <person name="Anantharaman K."/>
            <person name="Lane K.R."/>
            <person name="Thomas B.C."/>
            <person name="Pan C."/>
            <person name="Northen T.R."/>
            <person name="Banfield J.F."/>
        </authorList>
    </citation>
    <scope>NUCLEOTIDE SEQUENCE [LARGE SCALE GENOMIC DNA]</scope>
    <source>
        <strain evidence="1">WS_11</strain>
    </source>
</reference>